<comment type="caution">
    <text evidence="3">The sequence shown here is derived from an EMBL/GenBank/DDBJ whole genome shotgun (WGS) entry which is preliminary data.</text>
</comment>
<keyword evidence="4" id="KW-1185">Reference proteome</keyword>
<dbReference type="AlphaFoldDB" id="A0A5N5ZNJ5"/>
<evidence type="ECO:0000256" key="2">
    <source>
        <dbReference type="SAM" id="Phobius"/>
    </source>
</evidence>
<keyword evidence="2" id="KW-1133">Transmembrane helix</keyword>
<keyword evidence="2" id="KW-0472">Membrane</keyword>
<gene>
    <name evidence="3" type="ORF">FH607_030275</name>
</gene>
<keyword evidence="2" id="KW-0812">Transmembrane</keyword>
<evidence type="ECO:0000313" key="4">
    <source>
        <dbReference type="Proteomes" id="UP000314251"/>
    </source>
</evidence>
<protein>
    <submittedName>
        <fullName evidence="3">Uncharacterized protein</fullName>
    </submittedName>
</protein>
<accession>A0A5N5ZNJ5</accession>
<feature type="transmembrane region" description="Helical" evidence="2">
    <location>
        <begin position="20"/>
        <end position="39"/>
    </location>
</feature>
<sequence length="123" mass="12726">MRDMPLRCEFGMPARDDGNYVLISGAAALSLAATAWMILGLRAAFGNPGLGIGAVAVVLIGNPLSGLSSAPEMLPEGWSTLGKPLPPGAGGEIETDGSAGRPPNRRFRSCPSKVSSRRRPRPG</sequence>
<dbReference type="OrthoDB" id="3217869at2"/>
<organism evidence="3 4">
    <name type="scientific">Streptomyces mimosae</name>
    <dbReference type="NCBI Taxonomy" id="2586635"/>
    <lineage>
        <taxon>Bacteria</taxon>
        <taxon>Bacillati</taxon>
        <taxon>Actinomycetota</taxon>
        <taxon>Actinomycetes</taxon>
        <taxon>Kitasatosporales</taxon>
        <taxon>Streptomycetaceae</taxon>
        <taxon>Streptomyces</taxon>
    </lineage>
</organism>
<dbReference type="Proteomes" id="UP000314251">
    <property type="component" value="Unassembled WGS sequence"/>
</dbReference>
<feature type="region of interest" description="Disordered" evidence="1">
    <location>
        <begin position="75"/>
        <end position="123"/>
    </location>
</feature>
<proteinExistence type="predicted"/>
<evidence type="ECO:0000256" key="1">
    <source>
        <dbReference type="SAM" id="MobiDB-lite"/>
    </source>
</evidence>
<dbReference type="RefSeq" id="WP_139675627.1">
    <property type="nucleotide sequence ID" value="NZ_VDLY02000033.1"/>
</dbReference>
<dbReference type="EMBL" id="VDLY02000033">
    <property type="protein sequence ID" value="KAB8157442.1"/>
    <property type="molecule type" value="Genomic_DNA"/>
</dbReference>
<evidence type="ECO:0000313" key="3">
    <source>
        <dbReference type="EMBL" id="KAB8157442.1"/>
    </source>
</evidence>
<name>A0A5N5ZNJ5_9ACTN</name>
<reference evidence="3" key="1">
    <citation type="submission" date="2019-10" db="EMBL/GenBank/DDBJ databases">
        <title>Nonomuraea sp. nov., isolated from Phyllanthus amarus.</title>
        <authorList>
            <person name="Klykleung N."/>
            <person name="Tanasupawat S."/>
        </authorList>
    </citation>
    <scope>NUCLEOTIDE SEQUENCE [LARGE SCALE GENOMIC DNA]</scope>
    <source>
        <strain evidence="3">3MP-10</strain>
    </source>
</reference>